<name>A0A250JIR7_9BACT</name>
<organism evidence="2 3">
    <name type="scientific">Cystobacter fuscus</name>
    <dbReference type="NCBI Taxonomy" id="43"/>
    <lineage>
        <taxon>Bacteria</taxon>
        <taxon>Pseudomonadati</taxon>
        <taxon>Myxococcota</taxon>
        <taxon>Myxococcia</taxon>
        <taxon>Myxococcales</taxon>
        <taxon>Cystobacterineae</taxon>
        <taxon>Archangiaceae</taxon>
        <taxon>Cystobacter</taxon>
    </lineage>
</organism>
<evidence type="ECO:0000313" key="2">
    <source>
        <dbReference type="EMBL" id="ATB43530.1"/>
    </source>
</evidence>
<dbReference type="InterPro" id="IPR006076">
    <property type="entry name" value="FAD-dep_OxRdtase"/>
</dbReference>
<evidence type="ECO:0000259" key="1">
    <source>
        <dbReference type="Pfam" id="PF01266"/>
    </source>
</evidence>
<evidence type="ECO:0000313" key="3">
    <source>
        <dbReference type="Proteomes" id="UP000217257"/>
    </source>
</evidence>
<accession>A0A250JIR7</accession>
<sequence length="556" mass="62610">MAISAENLLQHMAVPQKPDVYQIGCFERRVTIYSQQVRALNLVFALFACKKLQSTSRVAVVGGGAAGLTATVALARCGATVTLLERLDAVIPFQSGNLTRWLHPHIYEWPEEGYRNPDSGLPLLNWSADYAANVALVLRDEFYRHVRETKAIKIQKGVRNVKPPHTGSSGRRLEWNDSGGRFRSESFDAVILAVGFGLEGSALCPVQSYWRNDDLAQFEIDAERVRRYLVSGCGDGGLVDLLRIRISDFRHGAILDELIGWHPDRAQVEEQLLLTEETARAMASRGEDPSDFLFDEYQRIRPRYIDDNIATRIRGDTSATLNGPDQFPCNLNSSILNRFLASALIGLRHDSVLGADWWRGKISHVGQDGTGCHVRLENGELRDFDRVILRHGTRAVISHWMESSDVELVRSRNALDQTRAPAWPDGFFGETIVQSRLHSRRLARQIYVSIPNGAGQRDSKIPLDIRIFSRLDELLDAIYFALHPRVPAYTYGKTWRLRNKASGVDLVHERETADDPRFGEFMPDLRTLEDVGILPGDELEVVLLMRTPPRMPGRIP</sequence>
<dbReference type="SUPFAM" id="SSF51905">
    <property type="entry name" value="FAD/NAD(P)-binding domain"/>
    <property type="match status" value="1"/>
</dbReference>
<dbReference type="EMBL" id="CP022098">
    <property type="protein sequence ID" value="ATB43530.1"/>
    <property type="molecule type" value="Genomic_DNA"/>
</dbReference>
<dbReference type="KEGG" id="cfus:CYFUS_009010"/>
<reference evidence="2 3" key="1">
    <citation type="submission" date="2017-06" db="EMBL/GenBank/DDBJ databases">
        <title>Sequencing and comparative analysis of myxobacterial genomes.</title>
        <authorList>
            <person name="Rupp O."/>
            <person name="Goesmann A."/>
            <person name="Sogaard-Andersen L."/>
        </authorList>
    </citation>
    <scope>NUCLEOTIDE SEQUENCE [LARGE SCALE GENOMIC DNA]</scope>
    <source>
        <strain evidence="2 3">DSM 52655</strain>
    </source>
</reference>
<dbReference type="Pfam" id="PF01266">
    <property type="entry name" value="DAO"/>
    <property type="match status" value="1"/>
</dbReference>
<dbReference type="Gene3D" id="3.50.50.60">
    <property type="entry name" value="FAD/NAD(P)-binding domain"/>
    <property type="match status" value="1"/>
</dbReference>
<dbReference type="AlphaFoldDB" id="A0A250JIR7"/>
<protein>
    <recommendedName>
        <fullName evidence="1">FAD dependent oxidoreductase domain-containing protein</fullName>
    </recommendedName>
</protein>
<gene>
    <name evidence="2" type="ORF">CYFUS_009010</name>
</gene>
<dbReference type="RefSeq" id="WP_095990930.1">
    <property type="nucleotide sequence ID" value="NZ_CP022098.1"/>
</dbReference>
<feature type="domain" description="FAD dependent oxidoreductase" evidence="1">
    <location>
        <begin position="57"/>
        <end position="131"/>
    </location>
</feature>
<dbReference type="Proteomes" id="UP000217257">
    <property type="component" value="Chromosome"/>
</dbReference>
<proteinExistence type="predicted"/>
<dbReference type="InterPro" id="IPR036188">
    <property type="entry name" value="FAD/NAD-bd_sf"/>
</dbReference>